<gene>
    <name evidence="14" type="ORF">J7T54_003898</name>
</gene>
<keyword evidence="5" id="KW-0136">Cellulose degradation</keyword>
<dbReference type="OrthoDB" id="4849160at2759"/>
<evidence type="ECO:0000256" key="3">
    <source>
        <dbReference type="ARBA" id="ARBA00022525"/>
    </source>
</evidence>
<name>A0A9P9Y131_9HYPO</name>
<keyword evidence="7" id="KW-0119">Carbohydrate metabolism</keyword>
<organism evidence="14 15">
    <name type="scientific">Emericellopsis cladophorae</name>
    <dbReference type="NCBI Taxonomy" id="2686198"/>
    <lineage>
        <taxon>Eukaryota</taxon>
        <taxon>Fungi</taxon>
        <taxon>Dikarya</taxon>
        <taxon>Ascomycota</taxon>
        <taxon>Pezizomycotina</taxon>
        <taxon>Sordariomycetes</taxon>
        <taxon>Hypocreomycetidae</taxon>
        <taxon>Hypocreales</taxon>
        <taxon>Bionectriaceae</taxon>
        <taxon>Emericellopsis</taxon>
    </lineage>
</organism>
<feature type="domain" description="Auxiliary Activity family 9 catalytic" evidence="13">
    <location>
        <begin position="22"/>
        <end position="224"/>
    </location>
</feature>
<keyword evidence="6" id="KW-1015">Disulfide bond</keyword>
<keyword evidence="4 12" id="KW-0732">Signal</keyword>
<dbReference type="GO" id="GO:0005576">
    <property type="term" value="C:extracellular region"/>
    <property type="evidence" value="ECO:0007669"/>
    <property type="project" value="UniProtKB-SubCell"/>
</dbReference>
<dbReference type="Gene3D" id="2.70.50.70">
    <property type="match status" value="1"/>
</dbReference>
<feature type="chain" id="PRO_5040388724" description="lytic cellulose monooxygenase (C4-dehydrogenating)" evidence="12">
    <location>
        <begin position="22"/>
        <end position="233"/>
    </location>
</feature>
<evidence type="ECO:0000313" key="15">
    <source>
        <dbReference type="Proteomes" id="UP001055219"/>
    </source>
</evidence>
<dbReference type="GO" id="GO:0030245">
    <property type="term" value="P:cellulose catabolic process"/>
    <property type="evidence" value="ECO:0007669"/>
    <property type="project" value="UniProtKB-KW"/>
</dbReference>
<evidence type="ECO:0000256" key="11">
    <source>
        <dbReference type="ARBA" id="ARBA00047174"/>
    </source>
</evidence>
<dbReference type="PANTHER" id="PTHR33353">
    <property type="entry name" value="PUTATIVE (AFU_ORTHOLOGUE AFUA_1G12560)-RELATED"/>
    <property type="match status" value="1"/>
</dbReference>
<comment type="caution">
    <text evidence="14">The sequence shown here is derived from an EMBL/GenBank/DDBJ whole genome shotgun (WGS) entry which is preliminary data.</text>
</comment>
<evidence type="ECO:0000256" key="9">
    <source>
        <dbReference type="ARBA" id="ARBA00044502"/>
    </source>
</evidence>
<dbReference type="PANTHER" id="PTHR33353:SF34">
    <property type="entry name" value="ENDO-BETA-1,4-GLUCANASE D"/>
    <property type="match status" value="1"/>
</dbReference>
<evidence type="ECO:0000256" key="12">
    <source>
        <dbReference type="SAM" id="SignalP"/>
    </source>
</evidence>
<dbReference type="InterPro" id="IPR049892">
    <property type="entry name" value="AA9"/>
</dbReference>
<dbReference type="Proteomes" id="UP001055219">
    <property type="component" value="Unassembled WGS sequence"/>
</dbReference>
<keyword evidence="15" id="KW-1185">Reference proteome</keyword>
<evidence type="ECO:0000313" key="14">
    <source>
        <dbReference type="EMBL" id="KAI6781633.1"/>
    </source>
</evidence>
<comment type="cofactor">
    <cofactor evidence="1">
        <name>Cu(2+)</name>
        <dbReference type="ChEBI" id="CHEBI:29036"/>
    </cofactor>
</comment>
<protein>
    <recommendedName>
        <fullName evidence="11">lytic cellulose monooxygenase (C4-dehydrogenating)</fullName>
        <ecNumber evidence="11">1.14.99.56</ecNumber>
    </recommendedName>
</protein>
<evidence type="ECO:0000256" key="10">
    <source>
        <dbReference type="ARBA" id="ARBA00045077"/>
    </source>
</evidence>
<dbReference type="RefSeq" id="XP_051362489.1">
    <property type="nucleotide sequence ID" value="XM_051506086.1"/>
</dbReference>
<dbReference type="GeneID" id="75830390"/>
<evidence type="ECO:0000256" key="6">
    <source>
        <dbReference type="ARBA" id="ARBA00023157"/>
    </source>
</evidence>
<dbReference type="Pfam" id="PF03443">
    <property type="entry name" value="AA9"/>
    <property type="match status" value="1"/>
</dbReference>
<accession>A0A9P9Y131</accession>
<reference evidence="14" key="2">
    <citation type="submission" date="2022-07" db="EMBL/GenBank/DDBJ databases">
        <authorList>
            <person name="Goncalves M.F.M."/>
            <person name="Hilario S."/>
            <person name="Van De Peer Y."/>
            <person name="Esteves A.C."/>
            <person name="Alves A."/>
        </authorList>
    </citation>
    <scope>NUCLEOTIDE SEQUENCE</scope>
    <source>
        <strain evidence="14">MUM 19.33</strain>
    </source>
</reference>
<dbReference type="EC" id="1.14.99.56" evidence="11"/>
<reference evidence="14" key="1">
    <citation type="journal article" date="2021" name="J Fungi (Basel)">
        <title>Genomic and Metabolomic Analyses of the Marine Fungus Emericellopsis cladophorae: Insights into Saltwater Adaptability Mechanisms and Its Biosynthetic Potential.</title>
        <authorList>
            <person name="Goncalves M.F.M."/>
            <person name="Hilario S."/>
            <person name="Van de Peer Y."/>
            <person name="Esteves A.C."/>
            <person name="Alves A."/>
        </authorList>
    </citation>
    <scope>NUCLEOTIDE SEQUENCE</scope>
    <source>
        <strain evidence="14">MUM 19.33</strain>
    </source>
</reference>
<sequence>MPPYTTTTILAALAGAAGVSAHGYVNQIIIDGQQYVGYNPTIAPWQAEHDSIGWQNWATDTGFVPSSSMQDPDIIYHLDAKNAPLTATSHHGPVVDYLANCHGDCTTVDKTLLKFFKIAEMGQLELGPGGGATGYWASDKFIGDGAAWKVTIPDSIAPGSYVLRHEQIALHHCYAEGLTQMYPQCINLVITGGGSDNPEGVLGTELYSSDDPGIFYNIYNDETNPVYQIPGPE</sequence>
<comment type="subcellular location">
    <subcellularLocation>
        <location evidence="2">Secreted</location>
    </subcellularLocation>
</comment>
<evidence type="ECO:0000259" key="13">
    <source>
        <dbReference type="Pfam" id="PF03443"/>
    </source>
</evidence>
<evidence type="ECO:0000256" key="4">
    <source>
        <dbReference type="ARBA" id="ARBA00022729"/>
    </source>
</evidence>
<evidence type="ECO:0000256" key="2">
    <source>
        <dbReference type="ARBA" id="ARBA00004613"/>
    </source>
</evidence>
<dbReference type="CDD" id="cd21175">
    <property type="entry name" value="LPMO_AA9"/>
    <property type="match status" value="1"/>
</dbReference>
<keyword evidence="8" id="KW-0624">Polysaccharide degradation</keyword>
<evidence type="ECO:0000256" key="1">
    <source>
        <dbReference type="ARBA" id="ARBA00001973"/>
    </source>
</evidence>
<keyword evidence="3" id="KW-0964">Secreted</keyword>
<evidence type="ECO:0000256" key="7">
    <source>
        <dbReference type="ARBA" id="ARBA00023277"/>
    </source>
</evidence>
<evidence type="ECO:0000256" key="5">
    <source>
        <dbReference type="ARBA" id="ARBA00023001"/>
    </source>
</evidence>
<proteinExistence type="inferred from homology"/>
<comment type="similarity">
    <text evidence="9">Belongs to the polysaccharide monooxygenase AA9 family.</text>
</comment>
<dbReference type="GO" id="GO:0004497">
    <property type="term" value="F:monooxygenase activity"/>
    <property type="evidence" value="ECO:0007669"/>
    <property type="project" value="UniProtKB-KW"/>
</dbReference>
<dbReference type="GO" id="GO:0046872">
    <property type="term" value="F:metal ion binding"/>
    <property type="evidence" value="ECO:0007669"/>
    <property type="project" value="UniProtKB-KW"/>
</dbReference>
<dbReference type="AlphaFoldDB" id="A0A9P9Y131"/>
<evidence type="ECO:0000256" key="8">
    <source>
        <dbReference type="ARBA" id="ARBA00023326"/>
    </source>
</evidence>
<dbReference type="EMBL" id="JAGIXG020000019">
    <property type="protein sequence ID" value="KAI6781633.1"/>
    <property type="molecule type" value="Genomic_DNA"/>
</dbReference>
<dbReference type="InterPro" id="IPR005103">
    <property type="entry name" value="AA9_LPMO"/>
</dbReference>
<comment type="catalytic activity">
    <reaction evidence="10">
        <text>[(1-&gt;4)-beta-D-glucosyl]n+m + reduced acceptor + O2 = 4-dehydro-beta-D-glucosyl-[(1-&gt;4)-beta-D-glucosyl]n-1 + [(1-&gt;4)-beta-D-glucosyl]m + acceptor + H2O.</text>
        <dbReference type="EC" id="1.14.99.56"/>
    </reaction>
</comment>
<feature type="signal peptide" evidence="12">
    <location>
        <begin position="1"/>
        <end position="21"/>
    </location>
</feature>